<keyword evidence="1" id="KW-0812">Transmembrane</keyword>
<evidence type="ECO:0008006" key="3">
    <source>
        <dbReference type="Google" id="ProtNLM"/>
    </source>
</evidence>
<sequence>MSQVLDKKLFYEIQQFRQRWIWLIILIVVIALFIPIIIGVLNIFLSIIFFLFGFGFIWLFYHMALVTEVKETGIQIAFTPFTNFLIPLNEIKNYEIREYRPILEYGGWGIRFNSMGKAYTVSGIIGLQLELLNGEKILIGTEIPDTLFKELDKLINK</sequence>
<accession>A0A382DEV5</accession>
<feature type="transmembrane region" description="Helical" evidence="1">
    <location>
        <begin position="43"/>
        <end position="61"/>
    </location>
</feature>
<gene>
    <name evidence="2" type="ORF">METZ01_LOCUS189065</name>
</gene>
<feature type="transmembrane region" description="Helical" evidence="1">
    <location>
        <begin position="20"/>
        <end position="37"/>
    </location>
</feature>
<evidence type="ECO:0000256" key="1">
    <source>
        <dbReference type="SAM" id="Phobius"/>
    </source>
</evidence>
<proteinExistence type="predicted"/>
<evidence type="ECO:0000313" key="2">
    <source>
        <dbReference type="EMBL" id="SVB36211.1"/>
    </source>
</evidence>
<reference evidence="2" key="1">
    <citation type="submission" date="2018-05" db="EMBL/GenBank/DDBJ databases">
        <authorList>
            <person name="Lanie J.A."/>
            <person name="Ng W.-L."/>
            <person name="Kazmierczak K.M."/>
            <person name="Andrzejewski T.M."/>
            <person name="Davidsen T.M."/>
            <person name="Wayne K.J."/>
            <person name="Tettelin H."/>
            <person name="Glass J.I."/>
            <person name="Rusch D."/>
            <person name="Podicherti R."/>
            <person name="Tsui H.-C.T."/>
            <person name="Winkler M.E."/>
        </authorList>
    </citation>
    <scope>NUCLEOTIDE SEQUENCE</scope>
</reference>
<keyword evidence="1" id="KW-1133">Transmembrane helix</keyword>
<dbReference type="EMBL" id="UINC01038756">
    <property type="protein sequence ID" value="SVB36211.1"/>
    <property type="molecule type" value="Genomic_DNA"/>
</dbReference>
<name>A0A382DEV5_9ZZZZ</name>
<protein>
    <recommendedName>
        <fullName evidence="3">Bacterial Pleckstrin homology domain-containing protein</fullName>
    </recommendedName>
</protein>
<organism evidence="2">
    <name type="scientific">marine metagenome</name>
    <dbReference type="NCBI Taxonomy" id="408172"/>
    <lineage>
        <taxon>unclassified sequences</taxon>
        <taxon>metagenomes</taxon>
        <taxon>ecological metagenomes</taxon>
    </lineage>
</organism>
<keyword evidence="1" id="KW-0472">Membrane</keyword>
<dbReference type="AlphaFoldDB" id="A0A382DEV5"/>